<proteinExistence type="predicted"/>
<comment type="caution">
    <text evidence="1">The sequence shown here is derived from an EMBL/GenBank/DDBJ whole genome shotgun (WGS) entry which is preliminary data.</text>
</comment>
<dbReference type="Proteomes" id="UP001055811">
    <property type="component" value="Linkage Group LG05"/>
</dbReference>
<reference evidence="2" key="1">
    <citation type="journal article" date="2022" name="Mol. Ecol. Resour.">
        <title>The genomes of chicory, endive, great burdock and yacon provide insights into Asteraceae palaeo-polyploidization history and plant inulin production.</title>
        <authorList>
            <person name="Fan W."/>
            <person name="Wang S."/>
            <person name="Wang H."/>
            <person name="Wang A."/>
            <person name="Jiang F."/>
            <person name="Liu H."/>
            <person name="Zhao H."/>
            <person name="Xu D."/>
            <person name="Zhang Y."/>
        </authorList>
    </citation>
    <scope>NUCLEOTIDE SEQUENCE [LARGE SCALE GENOMIC DNA]</scope>
    <source>
        <strain evidence="2">cv. Punajuju</strain>
    </source>
</reference>
<organism evidence="1 2">
    <name type="scientific">Cichorium intybus</name>
    <name type="common">Chicory</name>
    <dbReference type="NCBI Taxonomy" id="13427"/>
    <lineage>
        <taxon>Eukaryota</taxon>
        <taxon>Viridiplantae</taxon>
        <taxon>Streptophyta</taxon>
        <taxon>Embryophyta</taxon>
        <taxon>Tracheophyta</taxon>
        <taxon>Spermatophyta</taxon>
        <taxon>Magnoliopsida</taxon>
        <taxon>eudicotyledons</taxon>
        <taxon>Gunneridae</taxon>
        <taxon>Pentapetalae</taxon>
        <taxon>asterids</taxon>
        <taxon>campanulids</taxon>
        <taxon>Asterales</taxon>
        <taxon>Asteraceae</taxon>
        <taxon>Cichorioideae</taxon>
        <taxon>Cichorieae</taxon>
        <taxon>Cichoriinae</taxon>
        <taxon>Cichorium</taxon>
    </lineage>
</organism>
<evidence type="ECO:0000313" key="2">
    <source>
        <dbReference type="Proteomes" id="UP001055811"/>
    </source>
</evidence>
<gene>
    <name evidence="1" type="ORF">L2E82_30287</name>
</gene>
<keyword evidence="2" id="KW-1185">Reference proteome</keyword>
<reference evidence="1 2" key="2">
    <citation type="journal article" date="2022" name="Mol. Ecol. Resour.">
        <title>The genomes of chicory, endive, great burdock and yacon provide insights into Asteraceae paleo-polyploidization history and plant inulin production.</title>
        <authorList>
            <person name="Fan W."/>
            <person name="Wang S."/>
            <person name="Wang H."/>
            <person name="Wang A."/>
            <person name="Jiang F."/>
            <person name="Liu H."/>
            <person name="Zhao H."/>
            <person name="Xu D."/>
            <person name="Zhang Y."/>
        </authorList>
    </citation>
    <scope>NUCLEOTIDE SEQUENCE [LARGE SCALE GENOMIC DNA]</scope>
    <source>
        <strain evidence="2">cv. Punajuju</strain>
        <tissue evidence="1">Leaves</tissue>
    </source>
</reference>
<evidence type="ECO:0000313" key="1">
    <source>
        <dbReference type="EMBL" id="KAI3739875.1"/>
    </source>
</evidence>
<dbReference type="EMBL" id="CM042013">
    <property type="protein sequence ID" value="KAI3739875.1"/>
    <property type="molecule type" value="Genomic_DNA"/>
</dbReference>
<sequence length="449" mass="49619">MSTLESRVSTHEIIVIRTYTLSNATDVVAKCSQYELEALLNFKAGLVDPEDRLSSWKGNNCCQWHGIGCDNSTGVVNIIDLHNQYPLSYVVPPGSLNVDNPEWLTNLRYLKHLKMNNLDLSIVGPDWSRILTNLTSLTTLHLQVCRLSTLSPVFLPALLDLDLSMNSFNSKFPDWVSNLTSLSSLDLNSCGFYGRIPLSLSELPNLSLFANNVEGGIPGSIGKLCNLRFLEVSVNNMTGNLPEVLEGIETCVSKTPMPSLQRLWLTNNKLVGRLPKWLGELGNLEELELDYNRLEGPIPVSLGSLQRLTSIGLAGNKLNGTVPESFGQLSELTNFDVSFNDLTGIVSETHFAKLSNLTFVHLSSNSLILRLNDDWIPPFQIHGKLPTLFDVVPFADIDLSSNLFEGPIPLPNVEVELFSLSFNKFSGVIPYNIGKIMPNLIFLSLATCK</sequence>
<name>A0ACB9CZZ5_CICIN</name>
<protein>
    <submittedName>
        <fullName evidence="1">Uncharacterized protein</fullName>
    </submittedName>
</protein>
<accession>A0ACB9CZZ5</accession>